<reference evidence="2" key="1">
    <citation type="submission" date="2014-09" db="EMBL/GenBank/DDBJ databases">
        <authorList>
            <person name="Magalhaes I.L.F."/>
            <person name="Oliveira U."/>
            <person name="Santos F.R."/>
            <person name="Vidigal T.H.D.A."/>
            <person name="Brescovit A.D."/>
            <person name="Santos A.J."/>
        </authorList>
    </citation>
    <scope>NUCLEOTIDE SEQUENCE</scope>
    <source>
        <tissue evidence="2">Shoot tissue taken approximately 20 cm above the soil surface</tissue>
    </source>
</reference>
<dbReference type="EMBL" id="GBRH01217349">
    <property type="protein sequence ID" value="JAD80546.1"/>
    <property type="molecule type" value="Transcribed_RNA"/>
</dbReference>
<keyword evidence="1" id="KW-0472">Membrane</keyword>
<proteinExistence type="predicted"/>
<reference evidence="2" key="2">
    <citation type="journal article" date="2015" name="Data Brief">
        <title>Shoot transcriptome of the giant reed, Arundo donax.</title>
        <authorList>
            <person name="Barrero R.A."/>
            <person name="Guerrero F.D."/>
            <person name="Moolhuijzen P."/>
            <person name="Goolsby J.A."/>
            <person name="Tidwell J."/>
            <person name="Bellgard S.E."/>
            <person name="Bellgard M.I."/>
        </authorList>
    </citation>
    <scope>NUCLEOTIDE SEQUENCE</scope>
    <source>
        <tissue evidence="2">Shoot tissue taken approximately 20 cm above the soil surface</tissue>
    </source>
</reference>
<evidence type="ECO:0000313" key="2">
    <source>
        <dbReference type="EMBL" id="JAD80546.1"/>
    </source>
</evidence>
<feature type="transmembrane region" description="Helical" evidence="1">
    <location>
        <begin position="12"/>
        <end position="31"/>
    </location>
</feature>
<protein>
    <submittedName>
        <fullName evidence="2">Uncharacterized protein</fullName>
    </submittedName>
</protein>
<name>A0A0A9CY90_ARUDO</name>
<evidence type="ECO:0000256" key="1">
    <source>
        <dbReference type="SAM" id="Phobius"/>
    </source>
</evidence>
<dbReference type="AlphaFoldDB" id="A0A0A9CY90"/>
<organism evidence="2">
    <name type="scientific">Arundo donax</name>
    <name type="common">Giant reed</name>
    <name type="synonym">Donax arundinaceus</name>
    <dbReference type="NCBI Taxonomy" id="35708"/>
    <lineage>
        <taxon>Eukaryota</taxon>
        <taxon>Viridiplantae</taxon>
        <taxon>Streptophyta</taxon>
        <taxon>Embryophyta</taxon>
        <taxon>Tracheophyta</taxon>
        <taxon>Spermatophyta</taxon>
        <taxon>Magnoliopsida</taxon>
        <taxon>Liliopsida</taxon>
        <taxon>Poales</taxon>
        <taxon>Poaceae</taxon>
        <taxon>PACMAD clade</taxon>
        <taxon>Arundinoideae</taxon>
        <taxon>Arundineae</taxon>
        <taxon>Arundo</taxon>
    </lineage>
</organism>
<accession>A0A0A9CY90</accession>
<keyword evidence="1" id="KW-0812">Transmembrane</keyword>
<sequence>MWTKKKEVALFGNPMFGVLSVNLVWVLSFCLKQVVQIYS</sequence>
<keyword evidence="1" id="KW-1133">Transmembrane helix</keyword>